<feature type="compositionally biased region" description="Polar residues" evidence="1">
    <location>
        <begin position="409"/>
        <end position="423"/>
    </location>
</feature>
<reference evidence="2" key="1">
    <citation type="submission" date="2020-01" db="EMBL/GenBank/DDBJ databases">
        <title>Identification and distribution of gene clusters putatively required for synthesis of sphingolipid metabolism inhibitors in phylogenetically diverse species of the filamentous fungus Fusarium.</title>
        <authorList>
            <person name="Kim H.-S."/>
            <person name="Busman M."/>
            <person name="Brown D.W."/>
            <person name="Divon H."/>
            <person name="Uhlig S."/>
            <person name="Proctor R.H."/>
        </authorList>
    </citation>
    <scope>NUCLEOTIDE SEQUENCE</scope>
    <source>
        <strain evidence="2">NRRL 53441</strain>
    </source>
</reference>
<feature type="compositionally biased region" description="Polar residues" evidence="1">
    <location>
        <begin position="566"/>
        <end position="576"/>
    </location>
</feature>
<feature type="compositionally biased region" description="Polar residues" evidence="1">
    <location>
        <begin position="620"/>
        <end position="639"/>
    </location>
</feature>
<feature type="compositionally biased region" description="Basic and acidic residues" evidence="1">
    <location>
        <begin position="524"/>
        <end position="534"/>
    </location>
</feature>
<gene>
    <name evidence="2" type="ORF">F53441_11932</name>
</gene>
<feature type="compositionally biased region" description="Polar residues" evidence="1">
    <location>
        <begin position="472"/>
        <end position="485"/>
    </location>
</feature>
<accession>A0A8H4JZE9</accession>
<feature type="compositionally biased region" description="Low complexity" evidence="1">
    <location>
        <begin position="694"/>
        <end position="704"/>
    </location>
</feature>
<feature type="compositionally biased region" description="Polar residues" evidence="1">
    <location>
        <begin position="450"/>
        <end position="461"/>
    </location>
</feature>
<organism evidence="2 3">
    <name type="scientific">Fusarium austroafricanum</name>
    <dbReference type="NCBI Taxonomy" id="2364996"/>
    <lineage>
        <taxon>Eukaryota</taxon>
        <taxon>Fungi</taxon>
        <taxon>Dikarya</taxon>
        <taxon>Ascomycota</taxon>
        <taxon>Pezizomycotina</taxon>
        <taxon>Sordariomycetes</taxon>
        <taxon>Hypocreomycetidae</taxon>
        <taxon>Hypocreales</taxon>
        <taxon>Nectriaceae</taxon>
        <taxon>Fusarium</taxon>
        <taxon>Fusarium concolor species complex</taxon>
    </lineage>
</organism>
<proteinExistence type="predicted"/>
<feature type="compositionally biased region" description="Polar residues" evidence="1">
    <location>
        <begin position="497"/>
        <end position="506"/>
    </location>
</feature>
<dbReference type="AlphaFoldDB" id="A0A8H4JZE9"/>
<feature type="compositionally biased region" description="Basic residues" evidence="1">
    <location>
        <begin position="507"/>
        <end position="516"/>
    </location>
</feature>
<feature type="compositionally biased region" description="Basic and acidic residues" evidence="1">
    <location>
        <begin position="553"/>
        <end position="565"/>
    </location>
</feature>
<name>A0A8H4JZE9_9HYPO</name>
<comment type="caution">
    <text evidence="2">The sequence shown here is derived from an EMBL/GenBank/DDBJ whole genome shotgun (WGS) entry which is preliminary data.</text>
</comment>
<feature type="compositionally biased region" description="Low complexity" evidence="1">
    <location>
        <begin position="763"/>
        <end position="772"/>
    </location>
</feature>
<dbReference type="Proteomes" id="UP000605986">
    <property type="component" value="Unassembled WGS sequence"/>
</dbReference>
<feature type="compositionally biased region" description="Basic residues" evidence="1">
    <location>
        <begin position="589"/>
        <end position="598"/>
    </location>
</feature>
<feature type="region of interest" description="Disordered" evidence="1">
    <location>
        <begin position="355"/>
        <end position="772"/>
    </location>
</feature>
<evidence type="ECO:0000313" key="3">
    <source>
        <dbReference type="Proteomes" id="UP000605986"/>
    </source>
</evidence>
<dbReference type="EMBL" id="JAADJG010000616">
    <property type="protein sequence ID" value="KAF4441805.1"/>
    <property type="molecule type" value="Genomic_DNA"/>
</dbReference>
<feature type="compositionally biased region" description="Polar residues" evidence="1">
    <location>
        <begin position="705"/>
        <end position="718"/>
    </location>
</feature>
<evidence type="ECO:0000313" key="2">
    <source>
        <dbReference type="EMBL" id="KAF4441805.1"/>
    </source>
</evidence>
<evidence type="ECO:0000256" key="1">
    <source>
        <dbReference type="SAM" id="MobiDB-lite"/>
    </source>
</evidence>
<keyword evidence="3" id="KW-1185">Reference proteome</keyword>
<protein>
    <submittedName>
        <fullName evidence="2">Uncharacterized protein</fullName>
    </submittedName>
</protein>
<feature type="compositionally biased region" description="Polar residues" evidence="1">
    <location>
        <begin position="371"/>
        <end position="392"/>
    </location>
</feature>
<sequence>MSCHPSNDMSQCGESSDVQAINAMNTTLDARVAGLELTCERMNHMLVYILFQLQRTTSSSEHPAPTSYGTVFDVILQLSMGMDEIRATVEQTKAIVDARHQYDVDDQNGYIVAEFKDAKEYPALTEKTDYEIFLELRSLGKNWNRISGVKLRHAKAGGQPSIHILFEDRVAESYIRKTIHDAARKLNITRGLSCVPSICAIEIIAFPIDKYPSREDIQTLIDKNKFTNTNGRIVFKRAILNTVDAKMANSICAKGFTIDNHLYEAILTLGQGPPAASLFRCSVPTARCQVISRMSAIVGLNAANVQDRIFQMAVPVLKRNAFFVDKVMWYRHAVPHWAESYAALEAQKKAVKAANASNAAKGKPGRPKSKPVQNIDQADTPDASTSPLPSQETQKRTPGRPQKQEVRDSNQMNIKDSLANFSQRTKEAASFSGNPATPPPDTDMTGMDIPSSQAMSVTSDHASGLVGGGTGNSDQMDVDTANTSGDGAVNGQESERQSAASGNNTKSKQKGTRGRNAKNGNKAKGKEGSAEPKESTQPPRGRKESQESADGPSNKERATAPETKEPSASSGLAQTRNKNGDKSSSSSTNKKKNSKGRKSGSSSKAKKSQPDASPDASPEGPQQISNTPTASSPANTNTKKASRHGRSGDKSAVAPKTPVAAAQDKDTPAGTPAVNKTAVLASRPRPVDKKVGDSKSVSSGASVSNTSHAGGNPATASDTLLVDNGPSVRSPSASSQKRKRARTANGQNVDAPASEPKRKRTSAAVASDAAEA</sequence>